<keyword evidence="2" id="KW-0732">Signal</keyword>
<keyword evidence="10" id="KW-1185">Reference proteome</keyword>
<reference evidence="9" key="1">
    <citation type="submission" date="2025-08" db="UniProtKB">
        <authorList>
            <consortium name="Ensembl"/>
        </authorList>
    </citation>
    <scope>IDENTIFICATION</scope>
</reference>
<proteinExistence type="inferred from homology"/>
<keyword evidence="5" id="KW-0325">Glycoprotein</keyword>
<dbReference type="InterPro" id="IPR036465">
    <property type="entry name" value="vWFA_dom_sf"/>
</dbReference>
<dbReference type="PANTHER" id="PTHR23220:SF134">
    <property type="entry name" value="INTEGRIN ALPHA-2 DOMAIN-CONTAINING PROTEIN"/>
    <property type="match status" value="1"/>
</dbReference>
<evidence type="ECO:0000256" key="1">
    <source>
        <dbReference type="ARBA" id="ARBA00022723"/>
    </source>
</evidence>
<keyword evidence="7" id="KW-0401">Integrin</keyword>
<evidence type="ECO:0000313" key="10">
    <source>
        <dbReference type="Proteomes" id="UP000694388"/>
    </source>
</evidence>
<keyword evidence="4" id="KW-0106">Calcium</keyword>
<dbReference type="GO" id="GO:0046872">
    <property type="term" value="F:metal ion binding"/>
    <property type="evidence" value="ECO:0007669"/>
    <property type="project" value="UniProtKB-KW"/>
</dbReference>
<dbReference type="InterPro" id="IPR013519">
    <property type="entry name" value="Int_alpha_beta-p"/>
</dbReference>
<dbReference type="SUPFAM" id="SSF53300">
    <property type="entry name" value="vWA-like"/>
    <property type="match status" value="1"/>
</dbReference>
<dbReference type="GO" id="GO:0098609">
    <property type="term" value="P:cell-cell adhesion"/>
    <property type="evidence" value="ECO:0007669"/>
    <property type="project" value="TreeGrafter"/>
</dbReference>
<evidence type="ECO:0000256" key="5">
    <source>
        <dbReference type="ARBA" id="ARBA00023180"/>
    </source>
</evidence>
<keyword evidence="1" id="KW-0479">Metal-binding</keyword>
<protein>
    <recommendedName>
        <fullName evidence="8">VWFA domain-containing protein</fullName>
    </recommendedName>
</protein>
<dbReference type="Ensembl" id="ENSEBUT00000020210.1">
    <property type="protein sequence ID" value="ENSEBUP00000019634.1"/>
    <property type="gene ID" value="ENSEBUG00000012193.1"/>
</dbReference>
<dbReference type="InterPro" id="IPR028994">
    <property type="entry name" value="Integrin_alpha_N"/>
</dbReference>
<dbReference type="InterPro" id="IPR002035">
    <property type="entry name" value="VWF_A"/>
</dbReference>
<dbReference type="SMART" id="SM00191">
    <property type="entry name" value="Int_alpha"/>
    <property type="match status" value="2"/>
</dbReference>
<dbReference type="InterPro" id="IPR000413">
    <property type="entry name" value="Integrin_alpha"/>
</dbReference>
<dbReference type="Gene3D" id="3.40.50.410">
    <property type="entry name" value="von Willebrand factor, type A domain"/>
    <property type="match status" value="1"/>
</dbReference>
<evidence type="ECO:0000256" key="2">
    <source>
        <dbReference type="ARBA" id="ARBA00022729"/>
    </source>
</evidence>
<keyword evidence="3" id="KW-0677">Repeat</keyword>
<dbReference type="Gene3D" id="2.130.10.130">
    <property type="entry name" value="Integrin alpha, N-terminal"/>
    <property type="match status" value="1"/>
</dbReference>
<dbReference type="AlphaFoldDB" id="A0A8C4QRR6"/>
<dbReference type="Pfam" id="PF00092">
    <property type="entry name" value="VWA"/>
    <property type="match status" value="1"/>
</dbReference>
<dbReference type="SMART" id="SM00327">
    <property type="entry name" value="VWA"/>
    <property type="match status" value="1"/>
</dbReference>
<comment type="subcellular location">
    <subcellularLocation>
        <location evidence="7">Membrane</location>
        <topology evidence="7">Single-pass type I membrane protein</topology>
    </subcellularLocation>
</comment>
<dbReference type="GO" id="GO:0008305">
    <property type="term" value="C:integrin complex"/>
    <property type="evidence" value="ECO:0007669"/>
    <property type="project" value="InterPro"/>
</dbReference>
<evidence type="ECO:0000256" key="6">
    <source>
        <dbReference type="PROSITE-ProRule" id="PRU00803"/>
    </source>
</evidence>
<dbReference type="GO" id="GO:0007160">
    <property type="term" value="P:cell-matrix adhesion"/>
    <property type="evidence" value="ECO:0007669"/>
    <property type="project" value="TreeGrafter"/>
</dbReference>
<reference evidence="9" key="2">
    <citation type="submission" date="2025-09" db="UniProtKB">
        <authorList>
            <consortium name="Ensembl"/>
        </authorList>
    </citation>
    <scope>IDENTIFICATION</scope>
</reference>
<dbReference type="GO" id="GO:0007229">
    <property type="term" value="P:integrin-mediated signaling pathway"/>
    <property type="evidence" value="ECO:0007669"/>
    <property type="project" value="UniProtKB-KW"/>
</dbReference>
<comment type="similarity">
    <text evidence="7">Belongs to the integrin alpha chain family.</text>
</comment>
<dbReference type="GeneTree" id="ENSGT00940000154838"/>
<feature type="repeat" description="FG-GAP" evidence="6">
    <location>
        <begin position="285"/>
        <end position="336"/>
    </location>
</feature>
<dbReference type="Proteomes" id="UP000694388">
    <property type="component" value="Unplaced"/>
</dbReference>
<dbReference type="PRINTS" id="PR01185">
    <property type="entry name" value="INTEGRINA"/>
</dbReference>
<dbReference type="PROSITE" id="PS51470">
    <property type="entry name" value="FG_GAP"/>
    <property type="match status" value="1"/>
</dbReference>
<accession>A0A8C4QRR6</accession>
<dbReference type="Pfam" id="PF01839">
    <property type="entry name" value="FG-GAP"/>
    <property type="match status" value="1"/>
</dbReference>
<evidence type="ECO:0000256" key="3">
    <source>
        <dbReference type="ARBA" id="ARBA00022737"/>
    </source>
</evidence>
<dbReference type="InterPro" id="IPR013517">
    <property type="entry name" value="FG-GAP"/>
</dbReference>
<sequence>MSSDCVFLRTYPGRVCLRAVFMVAVAQYATKFKKEFDFHNFSQSPDPTRLVSRIQHMYGGTLTASAMLDVLKMMFLPEVGARKQAKKVMLVITDGETYDDKYFKTVIEESEKKDVIRFAVGVGKASEGAGKLQLEIIASKPIENHLFFVTDYRALAGILHKLQENIFIIEGESSNGTSFITELAEPGLGLHISKDVTLFGAPGMYDWTGAVLRQANGKLVTSIRDVKMKNRKATYQEASDSYIGYALSSVHLRSRRLIAAGAPRFRHTGKVMLMSLQADTGTMMLEQELLGFQLGSSFGSEMCSLDINNDGYTDMLLVSAPLYCVRGDEGRVYIPP</sequence>
<evidence type="ECO:0000256" key="4">
    <source>
        <dbReference type="ARBA" id="ARBA00022837"/>
    </source>
</evidence>
<keyword evidence="7" id="KW-0675">Receptor</keyword>
<name>A0A8C4QRR6_EPTBU</name>
<dbReference type="PROSITE" id="PS50234">
    <property type="entry name" value="VWFA"/>
    <property type="match status" value="1"/>
</dbReference>
<dbReference type="SUPFAM" id="SSF69318">
    <property type="entry name" value="Integrin alpha N-terminal domain"/>
    <property type="match status" value="1"/>
</dbReference>
<dbReference type="GO" id="GO:0009897">
    <property type="term" value="C:external side of plasma membrane"/>
    <property type="evidence" value="ECO:0007669"/>
    <property type="project" value="TreeGrafter"/>
</dbReference>
<dbReference type="GO" id="GO:0005178">
    <property type="term" value="F:integrin binding"/>
    <property type="evidence" value="ECO:0007669"/>
    <property type="project" value="TreeGrafter"/>
</dbReference>
<feature type="domain" description="VWFA" evidence="8">
    <location>
        <begin position="23"/>
        <end position="162"/>
    </location>
</feature>
<dbReference type="OMA" id="CVFLRTY"/>
<organism evidence="9 10">
    <name type="scientific">Eptatretus burgeri</name>
    <name type="common">Inshore hagfish</name>
    <dbReference type="NCBI Taxonomy" id="7764"/>
    <lineage>
        <taxon>Eukaryota</taxon>
        <taxon>Metazoa</taxon>
        <taxon>Chordata</taxon>
        <taxon>Craniata</taxon>
        <taxon>Vertebrata</taxon>
        <taxon>Cyclostomata</taxon>
        <taxon>Myxini</taxon>
        <taxon>Myxiniformes</taxon>
        <taxon>Myxinidae</taxon>
        <taxon>Eptatretinae</taxon>
        <taxon>Eptatretus</taxon>
    </lineage>
</organism>
<evidence type="ECO:0000256" key="7">
    <source>
        <dbReference type="RuleBase" id="RU003762"/>
    </source>
</evidence>
<evidence type="ECO:0000313" key="9">
    <source>
        <dbReference type="Ensembl" id="ENSEBUP00000019634.1"/>
    </source>
</evidence>
<keyword evidence="7" id="KW-0130">Cell adhesion</keyword>
<dbReference type="GO" id="GO:0033627">
    <property type="term" value="P:cell adhesion mediated by integrin"/>
    <property type="evidence" value="ECO:0007669"/>
    <property type="project" value="TreeGrafter"/>
</dbReference>
<evidence type="ECO:0000259" key="8">
    <source>
        <dbReference type="PROSITE" id="PS50234"/>
    </source>
</evidence>
<dbReference type="PANTHER" id="PTHR23220">
    <property type="entry name" value="INTEGRIN ALPHA"/>
    <property type="match status" value="1"/>
</dbReference>